<dbReference type="InterPro" id="IPR029044">
    <property type="entry name" value="Nucleotide-diphossugar_trans"/>
</dbReference>
<name>A0A6J6GNA5_9ZZZZ</name>
<feature type="domain" description="2-C-methyl-D-erythritol 2,4-cyclodiphosphate synthase" evidence="12">
    <location>
        <begin position="227"/>
        <end position="378"/>
    </location>
</feature>
<dbReference type="GO" id="GO:0019288">
    <property type="term" value="P:isopentenyl diphosphate biosynthetic process, methylerythritol 4-phosphate pathway"/>
    <property type="evidence" value="ECO:0007669"/>
    <property type="project" value="UniProtKB-UniPathway"/>
</dbReference>
<comment type="similarity">
    <text evidence="5">Belongs to the IspD/TarI cytidylyltransferase family. IspD subfamily.</text>
</comment>
<evidence type="ECO:0000256" key="2">
    <source>
        <dbReference type="ARBA" id="ARBA00001968"/>
    </source>
</evidence>
<dbReference type="CDD" id="cd00554">
    <property type="entry name" value="MECDP_synthase"/>
    <property type="match status" value="1"/>
</dbReference>
<dbReference type="InterPro" id="IPR018294">
    <property type="entry name" value="ISPD_synthase_CS"/>
</dbReference>
<keyword evidence="9" id="KW-0414">Isoprene biosynthesis</keyword>
<evidence type="ECO:0000256" key="9">
    <source>
        <dbReference type="ARBA" id="ARBA00023229"/>
    </source>
</evidence>
<dbReference type="NCBIfam" id="TIGR00151">
    <property type="entry name" value="ispF"/>
    <property type="match status" value="1"/>
</dbReference>
<dbReference type="InterPro" id="IPR036571">
    <property type="entry name" value="MECDP_synthase_sf"/>
</dbReference>
<accession>A0A6J6GNA5</accession>
<evidence type="ECO:0000256" key="1">
    <source>
        <dbReference type="ARBA" id="ARBA00000200"/>
    </source>
</evidence>
<dbReference type="EMBL" id="CAEZSN010000013">
    <property type="protein sequence ID" value="CAB4535471.1"/>
    <property type="molecule type" value="Genomic_DNA"/>
</dbReference>
<proteinExistence type="inferred from homology"/>
<dbReference type="CDD" id="cd02516">
    <property type="entry name" value="CDP-ME_synthetase"/>
    <property type="match status" value="1"/>
</dbReference>
<evidence type="ECO:0000256" key="6">
    <source>
        <dbReference type="ARBA" id="ARBA00022679"/>
    </source>
</evidence>
<dbReference type="AlphaFoldDB" id="A0A6J6GNA5"/>
<dbReference type="Gene3D" id="3.90.550.10">
    <property type="entry name" value="Spore Coat Polysaccharide Biosynthesis Protein SpsA, Chain A"/>
    <property type="match status" value="1"/>
</dbReference>
<evidence type="ECO:0000259" key="12">
    <source>
        <dbReference type="Pfam" id="PF02542"/>
    </source>
</evidence>
<dbReference type="HAMAP" id="MF_00107">
    <property type="entry name" value="IspF"/>
    <property type="match status" value="1"/>
</dbReference>
<dbReference type="GO" id="GO:0046872">
    <property type="term" value="F:metal ion binding"/>
    <property type="evidence" value="ECO:0007669"/>
    <property type="project" value="UniProtKB-KW"/>
</dbReference>
<evidence type="ECO:0000256" key="8">
    <source>
        <dbReference type="ARBA" id="ARBA00022723"/>
    </source>
</evidence>
<keyword evidence="6" id="KW-0808">Transferase</keyword>
<dbReference type="GO" id="GO:0008685">
    <property type="term" value="F:2-C-methyl-D-erythritol 2,4-cyclodiphosphate synthase activity"/>
    <property type="evidence" value="ECO:0007669"/>
    <property type="project" value="UniProtKB-EC"/>
</dbReference>
<evidence type="ECO:0000313" key="13">
    <source>
        <dbReference type="EMBL" id="CAB4535471.1"/>
    </source>
</evidence>
<reference evidence="14" key="1">
    <citation type="submission" date="2020-05" db="EMBL/GenBank/DDBJ databases">
        <authorList>
            <person name="Chiriac C."/>
            <person name="Salcher M."/>
            <person name="Ghai R."/>
            <person name="Kavagutti S V."/>
        </authorList>
    </citation>
    <scope>NUCLEOTIDE SEQUENCE</scope>
</reference>
<evidence type="ECO:0000256" key="4">
    <source>
        <dbReference type="ARBA" id="ARBA00004787"/>
    </source>
</evidence>
<evidence type="ECO:0000313" key="14">
    <source>
        <dbReference type="EMBL" id="CAB4601680.1"/>
    </source>
</evidence>
<dbReference type="Pfam" id="PF02542">
    <property type="entry name" value="YgbB"/>
    <property type="match status" value="1"/>
</dbReference>
<dbReference type="Pfam" id="PF01128">
    <property type="entry name" value="IspD"/>
    <property type="match status" value="1"/>
</dbReference>
<comment type="cofactor">
    <cofactor evidence="2">
        <name>a divalent metal cation</name>
        <dbReference type="ChEBI" id="CHEBI:60240"/>
    </cofactor>
</comment>
<comment type="pathway">
    <text evidence="4">Isoprenoid biosynthesis; isopentenyl diphosphate biosynthesis via DXP pathway; isopentenyl diphosphate from 1-deoxy-D-xylulose 5-phosphate: step 2/6.</text>
</comment>
<dbReference type="InterPro" id="IPR003526">
    <property type="entry name" value="MECDP_synthase"/>
</dbReference>
<keyword evidence="11" id="KW-0511">Multifunctional enzyme</keyword>
<keyword evidence="7" id="KW-0548">Nucleotidyltransferase</keyword>
<dbReference type="PROSITE" id="PS01295">
    <property type="entry name" value="ISPD"/>
    <property type="match status" value="1"/>
</dbReference>
<dbReference type="GO" id="GO:0016114">
    <property type="term" value="P:terpenoid biosynthetic process"/>
    <property type="evidence" value="ECO:0007669"/>
    <property type="project" value="InterPro"/>
</dbReference>
<gene>
    <name evidence="13" type="ORF">UFOPK1433_00193</name>
    <name evidence="14" type="ORF">UFOPK1843_00188</name>
</gene>
<evidence type="ECO:0000256" key="10">
    <source>
        <dbReference type="ARBA" id="ARBA00023239"/>
    </source>
</evidence>
<keyword evidence="8" id="KW-0479">Metal-binding</keyword>
<dbReference type="InterPro" id="IPR034683">
    <property type="entry name" value="IspD/TarI"/>
</dbReference>
<evidence type="ECO:0000256" key="11">
    <source>
        <dbReference type="ARBA" id="ARBA00023268"/>
    </source>
</evidence>
<dbReference type="FunFam" id="3.90.550.10:FF:000003">
    <property type="entry name" value="2-C-methyl-D-erythritol 4-phosphate cytidylyltransferase"/>
    <property type="match status" value="1"/>
</dbReference>
<dbReference type="SUPFAM" id="SSF53448">
    <property type="entry name" value="Nucleotide-diphospho-sugar transferases"/>
    <property type="match status" value="1"/>
</dbReference>
<protein>
    <submittedName>
        <fullName evidence="14">Unannotated protein</fullName>
    </submittedName>
</protein>
<comment type="pathway">
    <text evidence="3">Isoprenoid biosynthesis; isopentenyl diphosphate biosynthesis via DXP pathway; isopentenyl diphosphate from 1-deoxy-D-xylulose 5-phosphate: step 4/6.</text>
</comment>
<evidence type="ECO:0000256" key="7">
    <source>
        <dbReference type="ARBA" id="ARBA00022695"/>
    </source>
</evidence>
<dbReference type="InterPro" id="IPR001228">
    <property type="entry name" value="IspD"/>
</dbReference>
<dbReference type="PANTHER" id="PTHR32125:SF4">
    <property type="entry name" value="2-C-METHYL-D-ERYTHRITOL 4-PHOSPHATE CYTIDYLYLTRANSFERASE, CHLOROPLASTIC"/>
    <property type="match status" value="1"/>
</dbReference>
<dbReference type="GO" id="GO:0050518">
    <property type="term" value="F:2-C-methyl-D-erythritol 4-phosphate cytidylyltransferase activity"/>
    <property type="evidence" value="ECO:0007669"/>
    <property type="project" value="InterPro"/>
</dbReference>
<dbReference type="SUPFAM" id="SSF69765">
    <property type="entry name" value="IpsF-like"/>
    <property type="match status" value="1"/>
</dbReference>
<dbReference type="UniPathway" id="UPA00056">
    <property type="reaction ID" value="UER00093"/>
</dbReference>
<evidence type="ECO:0000256" key="5">
    <source>
        <dbReference type="ARBA" id="ARBA00009789"/>
    </source>
</evidence>
<evidence type="ECO:0000256" key="3">
    <source>
        <dbReference type="ARBA" id="ARBA00004709"/>
    </source>
</evidence>
<dbReference type="HAMAP" id="MF_00108">
    <property type="entry name" value="IspD"/>
    <property type="match status" value="1"/>
</dbReference>
<dbReference type="NCBIfam" id="TIGR00453">
    <property type="entry name" value="ispD"/>
    <property type="match status" value="1"/>
</dbReference>
<dbReference type="PANTHER" id="PTHR32125">
    <property type="entry name" value="2-C-METHYL-D-ERYTHRITOL 4-PHOSPHATE CYTIDYLYLTRANSFERASE, CHLOROPLASTIC"/>
    <property type="match status" value="1"/>
</dbReference>
<sequence length="383" mass="39890">MSVAVILVAAGRGERLGAGTPKALVRVAGVTLLEHAISRSIGTKGLTQLVIAATPGHQGEFLALASPHVPAGITLTVVTGGATRQQSIALALAEADHTADIILVHDAARAFAPTEVFDRVVQEVRESGFGVVPVVAVHDTVKRAEGEEVLETVNRSELRVAQTPQGFPAQLLRDCYAAVTEEHTDDASLVQSLGHRVLSVAGDRIAMKVTTQDDLILASHLVGGEQRTGIGTDTHRFSDDDAKPLYLGTILWEGERGLDGHSDGDALSHAIVDALLSAAGLGDIGSNFGVDRPEFSGANGQVFLEGALAKLHANGFSVINVSAQIIANRPKVAPMRERVEQALTAIIHAPITLSATTTDGLGFLGNTEGVAVVASALIQQAKK</sequence>
<comment type="catalytic activity">
    <reaction evidence="1">
        <text>4-CDP-2-C-methyl-D-erythritol 2-phosphate = 2-C-methyl-D-erythritol 2,4-cyclic diphosphate + CMP</text>
        <dbReference type="Rhea" id="RHEA:23864"/>
        <dbReference type="ChEBI" id="CHEBI:57919"/>
        <dbReference type="ChEBI" id="CHEBI:58483"/>
        <dbReference type="ChEBI" id="CHEBI:60377"/>
        <dbReference type="EC" id="4.6.1.12"/>
    </reaction>
</comment>
<dbReference type="PROSITE" id="PS01350">
    <property type="entry name" value="ISPF"/>
    <property type="match status" value="1"/>
</dbReference>
<keyword evidence="10" id="KW-0456">Lyase</keyword>
<dbReference type="EMBL" id="CAEZUR010000009">
    <property type="protein sequence ID" value="CAB4601680.1"/>
    <property type="molecule type" value="Genomic_DNA"/>
</dbReference>
<dbReference type="InterPro" id="IPR020555">
    <property type="entry name" value="MECDP_synthase_CS"/>
</dbReference>
<dbReference type="InterPro" id="IPR050088">
    <property type="entry name" value="IspD/TarI_cytidylyltransf_bact"/>
</dbReference>
<dbReference type="Gene3D" id="3.30.1330.50">
    <property type="entry name" value="2-C-methyl-D-erythritol 2,4-cyclodiphosphate synthase"/>
    <property type="match status" value="1"/>
</dbReference>
<organism evidence="14">
    <name type="scientific">freshwater metagenome</name>
    <dbReference type="NCBI Taxonomy" id="449393"/>
    <lineage>
        <taxon>unclassified sequences</taxon>
        <taxon>metagenomes</taxon>
        <taxon>ecological metagenomes</taxon>
    </lineage>
</organism>